<dbReference type="GeneID" id="102916679"/>
<keyword evidence="13" id="KW-1185">Reference proteome</keyword>
<evidence type="ECO:0000256" key="4">
    <source>
        <dbReference type="ARBA" id="ARBA00022729"/>
    </source>
</evidence>
<dbReference type="RefSeq" id="XP_006972435.1">
    <property type="nucleotide sequence ID" value="XM_006972373.4"/>
</dbReference>
<evidence type="ECO:0000256" key="9">
    <source>
        <dbReference type="SAM" id="MobiDB-lite"/>
    </source>
</evidence>
<comment type="subcellular location">
    <subcellularLocation>
        <location evidence="1">Apical cell membrane</location>
    </subcellularLocation>
</comment>
<name>A0A6I9KWI2_PERMB</name>
<dbReference type="GO" id="GO:0001953">
    <property type="term" value="P:negative regulation of cell-matrix adhesion"/>
    <property type="evidence" value="ECO:0007669"/>
    <property type="project" value="Ensembl"/>
</dbReference>
<protein>
    <recommendedName>
        <fullName evidence="2">Placenta-expressed transcript 1 protein</fullName>
    </recommendedName>
</protein>
<evidence type="ECO:0000256" key="1">
    <source>
        <dbReference type="ARBA" id="ARBA00004221"/>
    </source>
</evidence>
<dbReference type="PANTHER" id="PTHR22527:SF2">
    <property type="entry name" value="PLACENTA-EXPRESSED TRANSCRIPT 1 PROTEIN"/>
    <property type="match status" value="1"/>
</dbReference>
<dbReference type="AlphaFoldDB" id="A0A6I9KWI2"/>
<evidence type="ECO:0000256" key="3">
    <source>
        <dbReference type="ARBA" id="ARBA00022475"/>
    </source>
</evidence>
<dbReference type="OrthoDB" id="9446289at2759"/>
<proteinExistence type="predicted"/>
<organism evidence="12 13">
    <name type="scientific">Peromyscus maniculatus bairdii</name>
    <name type="common">Prairie deer mouse</name>
    <dbReference type="NCBI Taxonomy" id="230844"/>
    <lineage>
        <taxon>Eukaryota</taxon>
        <taxon>Metazoa</taxon>
        <taxon>Chordata</taxon>
        <taxon>Craniata</taxon>
        <taxon>Vertebrata</taxon>
        <taxon>Euteleostomi</taxon>
        <taxon>Mammalia</taxon>
        <taxon>Eutheria</taxon>
        <taxon>Euarchontoglires</taxon>
        <taxon>Glires</taxon>
        <taxon>Rodentia</taxon>
        <taxon>Myomorpha</taxon>
        <taxon>Muroidea</taxon>
        <taxon>Cricetidae</taxon>
        <taxon>Neotominae</taxon>
        <taxon>Peromyscus</taxon>
    </lineage>
</organism>
<keyword evidence="4 11" id="KW-0732">Signal</keyword>
<keyword evidence="7" id="KW-0325">Glycoprotein</keyword>
<evidence type="ECO:0000313" key="12">
    <source>
        <dbReference type="Ensembl" id="ENSPEMP00000018003.2"/>
    </source>
</evidence>
<dbReference type="PANTHER" id="PTHR22527">
    <property type="entry name" value="PLACENTA-EXPRESSED TRANSCRIPT 1 PROTEIN"/>
    <property type="match status" value="1"/>
</dbReference>
<accession>A0A6I9KWI2</accession>
<dbReference type="GO" id="GO:0016324">
    <property type="term" value="C:apical plasma membrane"/>
    <property type="evidence" value="ECO:0007669"/>
    <property type="project" value="UniProtKB-SubCell"/>
</dbReference>
<keyword evidence="5" id="KW-0221">Differentiation</keyword>
<dbReference type="GO" id="GO:0009897">
    <property type="term" value="C:external side of plasma membrane"/>
    <property type="evidence" value="ECO:0007669"/>
    <property type="project" value="Ensembl"/>
</dbReference>
<feature type="signal peptide" evidence="11">
    <location>
        <begin position="1"/>
        <end position="20"/>
    </location>
</feature>
<reference evidence="12" key="2">
    <citation type="submission" date="2025-08" db="UniProtKB">
        <authorList>
            <consortium name="Ensembl"/>
        </authorList>
    </citation>
    <scope>IDENTIFICATION</scope>
</reference>
<keyword evidence="10" id="KW-1133">Transmembrane helix</keyword>
<evidence type="ECO:0000256" key="11">
    <source>
        <dbReference type="SAM" id="SignalP"/>
    </source>
</evidence>
<dbReference type="GO" id="GO:0030154">
    <property type="term" value="P:cell differentiation"/>
    <property type="evidence" value="ECO:0007669"/>
    <property type="project" value="UniProtKB-KW"/>
</dbReference>
<evidence type="ECO:0000256" key="8">
    <source>
        <dbReference type="ARBA" id="ARBA00024756"/>
    </source>
</evidence>
<evidence type="ECO:0000256" key="7">
    <source>
        <dbReference type="ARBA" id="ARBA00023180"/>
    </source>
</evidence>
<evidence type="ECO:0000256" key="6">
    <source>
        <dbReference type="ARBA" id="ARBA00023136"/>
    </source>
</evidence>
<dbReference type="GeneTree" id="ENSGT00390000014690"/>
<gene>
    <name evidence="12" type="primary">LOC102916679</name>
</gene>
<comment type="function">
    <text evidence="8">Modulates leading keratinocyte migration and cellular adhesion to matrix proteins during a wound-healing response and promotes wound repair. May play a role during trichilemmal differentiation of the hair follicle.</text>
</comment>
<evidence type="ECO:0000256" key="2">
    <source>
        <dbReference type="ARBA" id="ARBA00014036"/>
    </source>
</evidence>
<dbReference type="Ensembl" id="ENSPEMT00000022328.2">
    <property type="protein sequence ID" value="ENSPEMP00000018003.2"/>
    <property type="gene ID" value="ENSPEMG00000016736.2"/>
</dbReference>
<dbReference type="GO" id="GO:0030335">
    <property type="term" value="P:positive regulation of cell migration"/>
    <property type="evidence" value="ECO:0007669"/>
    <property type="project" value="Ensembl"/>
</dbReference>
<dbReference type="GO" id="GO:0035313">
    <property type="term" value="P:wound healing, spreading of epidermal cells"/>
    <property type="evidence" value="ECO:0007669"/>
    <property type="project" value="Ensembl"/>
</dbReference>
<keyword evidence="10" id="KW-0812">Transmembrane</keyword>
<evidence type="ECO:0000256" key="10">
    <source>
        <dbReference type="SAM" id="Phobius"/>
    </source>
</evidence>
<evidence type="ECO:0000313" key="13">
    <source>
        <dbReference type="Proteomes" id="UP000694547"/>
    </source>
</evidence>
<feature type="region of interest" description="Disordered" evidence="9">
    <location>
        <begin position="146"/>
        <end position="196"/>
    </location>
</feature>
<reference evidence="12 13" key="1">
    <citation type="submission" date="2018-10" db="EMBL/GenBank/DDBJ databases">
        <title>Improved assembly of the deer mouse Peromyscus maniculatus genome.</title>
        <authorList>
            <person name="Lassance J.-M."/>
            <person name="Hoekstra H.E."/>
        </authorList>
    </citation>
    <scope>NUCLEOTIDE SEQUENCE [LARGE SCALE GENOMIC DNA]</scope>
</reference>
<evidence type="ECO:0000256" key="5">
    <source>
        <dbReference type="ARBA" id="ARBA00022782"/>
    </source>
</evidence>
<feature type="chain" id="PRO_5044634811" description="Placenta-expressed transcript 1 protein" evidence="11">
    <location>
        <begin position="21"/>
        <end position="230"/>
    </location>
</feature>
<reference evidence="12" key="3">
    <citation type="submission" date="2025-09" db="UniProtKB">
        <authorList>
            <consortium name="Ensembl"/>
        </authorList>
    </citation>
    <scope>IDENTIFICATION</scope>
</reference>
<dbReference type="Proteomes" id="UP000694547">
    <property type="component" value="Chromosome 7"/>
</dbReference>
<keyword evidence="6 10" id="KW-0472">Membrane</keyword>
<feature type="transmembrane region" description="Helical" evidence="10">
    <location>
        <begin position="204"/>
        <end position="225"/>
    </location>
</feature>
<dbReference type="InterPro" id="IPR026184">
    <property type="entry name" value="PLET1"/>
</dbReference>
<sequence>MAVPRAFFLCLALCFSPAFSASYNDPCMALDTVLTSDNPGISTKAGVSGGNRTYTVSVPVNSSVSAVILRAVNQNNHTVGSWAGPDQQCNTSVLYRVTSSDNSNFQATWIAPDSEDVTKINLQVFIVTANRTATMSSVRLEQITTPAPLTPTPETSGTNQTTTMTTAKSQTTAKTTAKSQTTAKTTAKSQTTTMTTAKTTARSLAVNALGSPLAGALHILLVFLISKLLF</sequence>
<keyword evidence="3" id="KW-1003">Cell membrane</keyword>